<dbReference type="InterPro" id="IPR019494">
    <property type="entry name" value="FIST_C"/>
</dbReference>
<evidence type="ECO:0000256" key="2">
    <source>
        <dbReference type="ARBA" id="ARBA00022475"/>
    </source>
</evidence>
<keyword evidence="5" id="KW-0472">Membrane</keyword>
<protein>
    <submittedName>
        <fullName evidence="8">Histidine kinase</fullName>
    </submittedName>
</protein>
<dbReference type="Pfam" id="PF08495">
    <property type="entry name" value="FIST"/>
    <property type="match status" value="1"/>
</dbReference>
<dbReference type="GO" id="GO:0016301">
    <property type="term" value="F:kinase activity"/>
    <property type="evidence" value="ECO:0007669"/>
    <property type="project" value="UniProtKB-KW"/>
</dbReference>
<proteinExistence type="predicted"/>
<dbReference type="EMBL" id="NRSD01000003">
    <property type="protein sequence ID" value="MBK1644049.1"/>
    <property type="molecule type" value="Genomic_DNA"/>
</dbReference>
<keyword evidence="3" id="KW-0812">Transmembrane</keyword>
<sequence>MTAFRFGHAAAPDWRVALDQCLTRIGQVPPTATLGFLYTTDALSDDLAEILRTLRDATKIQDWVGCVGLGICATGAEYYEEPAIAIMLGEFERDAFLVFPSVTDDLVDFDRRHRDWITAQRPYLGLVHGDPSNGQIESLVEQLAARTTAEFLVGGLASSRADALTIANGVTQGGISGVLFAERVGLITRLTQGCSPIGAHHRITEAQRNIVMRLDGEPALDVLKRDIGEELSQDLSQLGGLVFAGLPIQGSDTGDYLVRNLVGIDPNHGLVAIGDLVEPGRELMFCRRDLETAREDLDRMLEGLKARLSAPPRGGIYVSCLGRGVNLFGPESAELRQIQAALGEVPIVGFYANGEISQDRLYGYTGVLTLFT</sequence>
<evidence type="ECO:0000313" key="9">
    <source>
        <dbReference type="Proteomes" id="UP001138802"/>
    </source>
</evidence>
<evidence type="ECO:0000256" key="5">
    <source>
        <dbReference type="ARBA" id="ARBA00023136"/>
    </source>
</evidence>
<comment type="subcellular location">
    <subcellularLocation>
        <location evidence="1">Cell membrane</location>
        <topology evidence="1">Multi-pass membrane protein</topology>
    </subcellularLocation>
</comment>
<evidence type="ECO:0000256" key="1">
    <source>
        <dbReference type="ARBA" id="ARBA00004651"/>
    </source>
</evidence>
<dbReference type="InterPro" id="IPR016741">
    <property type="entry name" value="UCP018953"/>
</dbReference>
<evidence type="ECO:0000259" key="6">
    <source>
        <dbReference type="SMART" id="SM00897"/>
    </source>
</evidence>
<keyword evidence="8" id="KW-0418">Kinase</keyword>
<name>A0A9X0WGV6_9GAMM</name>
<accession>A0A9X0WGV6</accession>
<keyword evidence="8" id="KW-0808">Transferase</keyword>
<evidence type="ECO:0000259" key="7">
    <source>
        <dbReference type="SMART" id="SM01204"/>
    </source>
</evidence>
<gene>
    <name evidence="8" type="ORF">CKO25_05140</name>
</gene>
<dbReference type="Pfam" id="PF10442">
    <property type="entry name" value="FIST_C"/>
    <property type="match status" value="1"/>
</dbReference>
<feature type="domain" description="FIST C-domain" evidence="7">
    <location>
        <begin position="219"/>
        <end position="359"/>
    </location>
</feature>
<dbReference type="PANTHER" id="PTHR14939">
    <property type="entry name" value="F-BOX ONLY PROTEIN 22"/>
    <property type="match status" value="1"/>
</dbReference>
<keyword evidence="9" id="KW-1185">Reference proteome</keyword>
<keyword evidence="4" id="KW-1133">Transmembrane helix</keyword>
<evidence type="ECO:0000256" key="3">
    <source>
        <dbReference type="ARBA" id="ARBA00022692"/>
    </source>
</evidence>
<dbReference type="PIRSF" id="PIRSF018953">
    <property type="entry name" value="UCP018953"/>
    <property type="match status" value="1"/>
</dbReference>
<keyword evidence="2" id="KW-1003">Cell membrane</keyword>
<reference evidence="8 9" key="1">
    <citation type="journal article" date="2020" name="Microorganisms">
        <title>Osmotic Adaptation and Compatible Solute Biosynthesis of Phototrophic Bacteria as Revealed from Genome Analyses.</title>
        <authorList>
            <person name="Imhoff J.F."/>
            <person name="Rahn T."/>
            <person name="Kunzel S."/>
            <person name="Keller A."/>
            <person name="Neulinger S.C."/>
        </authorList>
    </citation>
    <scope>NUCLEOTIDE SEQUENCE [LARGE SCALE GENOMIC DNA]</scope>
    <source>
        <strain evidence="8 9">DSM 21303</strain>
    </source>
</reference>
<comment type="caution">
    <text evidence="8">The sequence shown here is derived from an EMBL/GenBank/DDBJ whole genome shotgun (WGS) entry which is preliminary data.</text>
</comment>
<dbReference type="Proteomes" id="UP001138802">
    <property type="component" value="Unassembled WGS sequence"/>
</dbReference>
<dbReference type="PANTHER" id="PTHR14939:SF5">
    <property type="entry name" value="F-BOX ONLY PROTEIN 22"/>
    <property type="match status" value="1"/>
</dbReference>
<evidence type="ECO:0000256" key="4">
    <source>
        <dbReference type="ARBA" id="ARBA00022989"/>
    </source>
</evidence>
<dbReference type="InterPro" id="IPR013702">
    <property type="entry name" value="FIST_domain_N"/>
</dbReference>
<dbReference type="SMART" id="SM01204">
    <property type="entry name" value="FIST_C"/>
    <property type="match status" value="1"/>
</dbReference>
<dbReference type="RefSeq" id="WP_200386845.1">
    <property type="nucleotide sequence ID" value="NZ_NRSD01000003.1"/>
</dbReference>
<evidence type="ECO:0000313" key="8">
    <source>
        <dbReference type="EMBL" id="MBK1644049.1"/>
    </source>
</evidence>
<feature type="domain" description="FIST" evidence="6">
    <location>
        <begin position="31"/>
        <end position="218"/>
    </location>
</feature>
<dbReference type="SMART" id="SM00897">
    <property type="entry name" value="FIST"/>
    <property type="match status" value="1"/>
</dbReference>
<dbReference type="GO" id="GO:0005886">
    <property type="term" value="C:plasma membrane"/>
    <property type="evidence" value="ECO:0007669"/>
    <property type="project" value="UniProtKB-SubCell"/>
</dbReference>
<dbReference type="AlphaFoldDB" id="A0A9X0WGV6"/>
<organism evidence="8 9">
    <name type="scientific">Thiocapsa imhoffii</name>
    <dbReference type="NCBI Taxonomy" id="382777"/>
    <lineage>
        <taxon>Bacteria</taxon>
        <taxon>Pseudomonadati</taxon>
        <taxon>Pseudomonadota</taxon>
        <taxon>Gammaproteobacteria</taxon>
        <taxon>Chromatiales</taxon>
        <taxon>Chromatiaceae</taxon>
        <taxon>Thiocapsa</taxon>
    </lineage>
</organism>